<proteinExistence type="predicted"/>
<reference evidence="1 2" key="2">
    <citation type="submission" date="2013-02" db="EMBL/GenBank/DDBJ databases">
        <title>The Genome Sequence of Plasmodium falciparum Tanzania (2000708).</title>
        <authorList>
            <consortium name="The Broad Institute Genome Sequencing Platform"/>
            <consortium name="The Broad Institute Genome Sequencing Center for Infectious Disease"/>
            <person name="Neafsey D."/>
            <person name="Cheeseman I."/>
            <person name="Volkman S."/>
            <person name="Adams J."/>
            <person name="Walker B."/>
            <person name="Young S.K."/>
            <person name="Zeng Q."/>
            <person name="Gargeya S."/>
            <person name="Fitzgerald M."/>
            <person name="Haas B."/>
            <person name="Abouelleil A."/>
            <person name="Alvarado L."/>
            <person name="Arachchi H.M."/>
            <person name="Berlin A.M."/>
            <person name="Chapman S.B."/>
            <person name="Dewar J."/>
            <person name="Goldberg J."/>
            <person name="Griggs A."/>
            <person name="Gujja S."/>
            <person name="Hansen M."/>
            <person name="Howarth C."/>
            <person name="Imamovic A."/>
            <person name="Larimer J."/>
            <person name="McCowan C."/>
            <person name="Murphy C."/>
            <person name="Neiman D."/>
            <person name="Pearson M."/>
            <person name="Priest M."/>
            <person name="Roberts A."/>
            <person name="Saif S."/>
            <person name="Shea T."/>
            <person name="Sisk P."/>
            <person name="Sykes S."/>
            <person name="Wortman J."/>
            <person name="Nusbaum C."/>
            <person name="Birren B."/>
        </authorList>
    </citation>
    <scope>NUCLEOTIDE SEQUENCE [LARGE SCALE GENOMIC DNA]</scope>
    <source>
        <strain evidence="2">Tanzania (2000708)</strain>
    </source>
</reference>
<dbReference type="AlphaFoldDB" id="A0A024WBA5"/>
<gene>
    <name evidence="1" type="ORF">PFTANZ_01109</name>
</gene>
<sequence>MLQSSYNKVLKLAKNIYKKTFYTIKCMQNNKEFKKKLKYEEVSFYIQLKGCHIKVINLKMNSIFIL</sequence>
<protein>
    <submittedName>
        <fullName evidence="1">Uncharacterized protein</fullName>
    </submittedName>
</protein>
<reference evidence="1 2" key="1">
    <citation type="submission" date="2013-02" db="EMBL/GenBank/DDBJ databases">
        <title>The Genome Annotation of Plasmodium falciparum Tanzania (2000708).</title>
        <authorList>
            <consortium name="The Broad Institute Genome Sequencing Platform"/>
            <consortium name="The Broad Institute Genome Sequencing Center for Infectious Disease"/>
            <person name="Neafsey D."/>
            <person name="Hoffman S."/>
            <person name="Volkman S."/>
            <person name="Rosenthal P."/>
            <person name="Walker B."/>
            <person name="Young S.K."/>
            <person name="Zeng Q."/>
            <person name="Gargeya S."/>
            <person name="Fitzgerald M."/>
            <person name="Haas B."/>
            <person name="Abouelleil A."/>
            <person name="Allen A.W."/>
            <person name="Alvarado L."/>
            <person name="Arachchi H.M."/>
            <person name="Berlin A.M."/>
            <person name="Chapman S.B."/>
            <person name="Gainer-Dewar J."/>
            <person name="Goldberg J."/>
            <person name="Griggs A."/>
            <person name="Gujja S."/>
            <person name="Hansen M."/>
            <person name="Howarth C."/>
            <person name="Imamovic A."/>
            <person name="Ireland A."/>
            <person name="Larimer J."/>
            <person name="McCowan C."/>
            <person name="Murphy C."/>
            <person name="Pearson M."/>
            <person name="Poon T.W."/>
            <person name="Priest M."/>
            <person name="Roberts A."/>
            <person name="Saif S."/>
            <person name="Shea T."/>
            <person name="Sisk P."/>
            <person name="Sykes S."/>
            <person name="Wortman J."/>
            <person name="Nusbaum C."/>
            <person name="Birren B."/>
        </authorList>
    </citation>
    <scope>NUCLEOTIDE SEQUENCE [LARGE SCALE GENOMIC DNA]</scope>
    <source>
        <strain evidence="2">Tanzania (2000708)</strain>
    </source>
</reference>
<dbReference type="Proteomes" id="UP000030708">
    <property type="component" value="Unassembled WGS sequence"/>
</dbReference>
<organism evidence="1 2">
    <name type="scientific">Plasmodium falciparum Tanzania</name>
    <name type="common">2000708</name>
    <dbReference type="NCBI Taxonomy" id="1036725"/>
    <lineage>
        <taxon>Eukaryota</taxon>
        <taxon>Sar</taxon>
        <taxon>Alveolata</taxon>
        <taxon>Apicomplexa</taxon>
        <taxon>Aconoidasida</taxon>
        <taxon>Haemosporida</taxon>
        <taxon>Plasmodiidae</taxon>
        <taxon>Plasmodium</taxon>
        <taxon>Plasmodium (Laverania)</taxon>
    </lineage>
</organism>
<name>A0A024WBA5_PLAFA</name>
<evidence type="ECO:0000313" key="1">
    <source>
        <dbReference type="EMBL" id="ETW38199.1"/>
    </source>
</evidence>
<evidence type="ECO:0000313" key="2">
    <source>
        <dbReference type="Proteomes" id="UP000030708"/>
    </source>
</evidence>
<accession>A0A024WBA5</accession>
<dbReference type="EMBL" id="KI926316">
    <property type="protein sequence ID" value="ETW38199.1"/>
    <property type="molecule type" value="Genomic_DNA"/>
</dbReference>